<dbReference type="Gene3D" id="2.60.120.380">
    <property type="match status" value="1"/>
</dbReference>
<dbReference type="Pfam" id="PF14310">
    <property type="entry name" value="Fn3-like"/>
    <property type="match status" value="1"/>
</dbReference>
<dbReference type="GO" id="GO:0045493">
    <property type="term" value="P:xylan catabolic process"/>
    <property type="evidence" value="ECO:0007669"/>
    <property type="project" value="InterPro"/>
</dbReference>
<dbReference type="InterPro" id="IPR036962">
    <property type="entry name" value="Glyco_hydro_3_N_sf"/>
</dbReference>
<evidence type="ECO:0000256" key="1">
    <source>
        <dbReference type="ARBA" id="ARBA00005336"/>
    </source>
</evidence>
<dbReference type="InterPro" id="IPR036881">
    <property type="entry name" value="Glyco_hydro_3_C_sf"/>
</dbReference>
<dbReference type="RefSeq" id="WP_073380525.1">
    <property type="nucleotide sequence ID" value="NZ_FQZK01000011.1"/>
</dbReference>
<dbReference type="GO" id="GO:0009044">
    <property type="term" value="F:xylan 1,4-beta-xylosidase activity"/>
    <property type="evidence" value="ECO:0007669"/>
    <property type="project" value="InterPro"/>
</dbReference>
<dbReference type="InterPro" id="IPR017853">
    <property type="entry name" value="GH"/>
</dbReference>
<dbReference type="InterPro" id="IPR002772">
    <property type="entry name" value="Glyco_hydro_3_C"/>
</dbReference>
<dbReference type="Proteomes" id="UP000184452">
    <property type="component" value="Unassembled WGS sequence"/>
</dbReference>
<dbReference type="Gene3D" id="2.60.40.10">
    <property type="entry name" value="Immunoglobulins"/>
    <property type="match status" value="1"/>
</dbReference>
<evidence type="ECO:0000256" key="2">
    <source>
        <dbReference type="ARBA" id="ARBA00022729"/>
    </source>
</evidence>
<comment type="similarity">
    <text evidence="1">Belongs to the glycosyl hydrolase 3 family.</text>
</comment>
<accession>A0A1M6N1C1</accession>
<dbReference type="InterPro" id="IPR013783">
    <property type="entry name" value="Ig-like_fold"/>
</dbReference>
<keyword evidence="6" id="KW-1185">Reference proteome</keyword>
<evidence type="ECO:0000313" key="5">
    <source>
        <dbReference type="EMBL" id="SHJ89416.1"/>
    </source>
</evidence>
<dbReference type="CDD" id="cd23343">
    <property type="entry name" value="beta-trefoil_FSCN_BglX-like"/>
    <property type="match status" value="1"/>
</dbReference>
<dbReference type="Gene3D" id="3.40.50.1700">
    <property type="entry name" value="Glycoside hydrolase family 3 C-terminal domain"/>
    <property type="match status" value="1"/>
</dbReference>
<dbReference type="Gene3D" id="3.20.20.300">
    <property type="entry name" value="Glycoside hydrolase, family 3, N-terminal domain"/>
    <property type="match status" value="1"/>
</dbReference>
<evidence type="ECO:0000259" key="4">
    <source>
        <dbReference type="SMART" id="SM01217"/>
    </source>
</evidence>
<name>A0A1M6N1C1_9ACTN</name>
<dbReference type="PANTHER" id="PTHR42721">
    <property type="entry name" value="SUGAR HYDROLASE-RELATED"/>
    <property type="match status" value="1"/>
</dbReference>
<dbReference type="InterPro" id="IPR044993">
    <property type="entry name" value="BXL"/>
</dbReference>
<dbReference type="GO" id="GO:0046556">
    <property type="term" value="F:alpha-L-arabinofuranosidase activity"/>
    <property type="evidence" value="ECO:0007669"/>
    <property type="project" value="TreeGrafter"/>
</dbReference>
<protein>
    <submittedName>
        <fullName evidence="5">Beta-glucosidase</fullName>
    </submittedName>
</protein>
<dbReference type="GO" id="GO:0031222">
    <property type="term" value="P:arabinan catabolic process"/>
    <property type="evidence" value="ECO:0007669"/>
    <property type="project" value="TreeGrafter"/>
</dbReference>
<dbReference type="PRINTS" id="PR00133">
    <property type="entry name" value="GLHYDRLASE3"/>
</dbReference>
<organism evidence="5 6">
    <name type="scientific">Nocardiopsis flavescens</name>
    <dbReference type="NCBI Taxonomy" id="758803"/>
    <lineage>
        <taxon>Bacteria</taxon>
        <taxon>Bacillati</taxon>
        <taxon>Actinomycetota</taxon>
        <taxon>Actinomycetes</taxon>
        <taxon>Streptosporangiales</taxon>
        <taxon>Nocardiopsidaceae</taxon>
        <taxon>Nocardiopsis</taxon>
    </lineage>
</organism>
<dbReference type="PANTHER" id="PTHR42721:SF3">
    <property type="entry name" value="BETA-D-XYLOSIDASE 5-RELATED"/>
    <property type="match status" value="1"/>
</dbReference>
<evidence type="ECO:0000313" key="6">
    <source>
        <dbReference type="Proteomes" id="UP000184452"/>
    </source>
</evidence>
<sequence length="925" mass="98115">MSNPVTDPADTDPPRPDGERLESLVAALTTEERLGLLHQYQAPVPRLGLAAFRTGTEALHGLAWLGTATVFPQALGLAATWDPDLVRRVGEAVADEVLAARGRGAGRNVWAPVVNPLRDPRWGRNEEGWSEDPWLTGLLSTAYARGLAGDGPRLRTAPTLKHFLGYNNETDRCTTSSGLPPRVLHEYELPAYLPALRSGAAVAVMPSYNLVNGRPAHLSPLIGEALRTAAPDELLVVSDAMAPGNLFGLQGFHPDGPTAYAHAVRAGLDSFTQDDDRPEDTLAHLREALRRGLLTDADLERAVRRVLSVRLRLGEFDPGPAPEGSLDTPAHRALAREAATRSLVLLRNEDGVLPLRGVRRVAVVGPLADTVLADWYSGTPPYTVTAREGVAERVEVVHHDGADRIRLTSLVTAVVEPQEGPLRLAAGDGDAFALLDWGGGAFTLRSERTGLHLDEGPDGALACTAPGPGGWEVRQTLRLEEATSAGGPEGPFHLVQVHTGRRVGVRADGVLALVGEPGAACPFWIDRVSSGALEAARAAATADAAVVVVGDHPMVNGRETEDRADLELPDAQRHLVRLVRSANPATVLAVSSGCPFALTGAADAVPAVLWSAHGGQEYGRALADVLFGDAEPAGRLTQTWYRSADDLPDLLDYDVIGSGATYLYFEGEPLFPFGHGLGYAEPVYGEPQAAVDGGRVTVRVPVANPGDRPLEEVVQVYTRQLASRVRVPVRALRGFARLRLEPGEEAVVEVAFDTADLARWDTVRERFTVEDAPREVLVGRSAADIRGTAPLRVPGEPPAVRRGTWSAAGYEEERGTELCPLSPERGDAVRFTGPGARLLFRDTDLTGAAGVRVLARADRPATLRAVLDDPGTGPTLARLDLPGGAGPYAFAEVAGDAPAADGVRDLYLVCDEPGVAVAAVTLVTG</sequence>
<dbReference type="CDD" id="cd04084">
    <property type="entry name" value="CBM6_xylanase-like"/>
    <property type="match status" value="1"/>
</dbReference>
<dbReference type="SUPFAM" id="SSF51445">
    <property type="entry name" value="(Trans)glycosidases"/>
    <property type="match status" value="1"/>
</dbReference>
<gene>
    <name evidence="5" type="ORF">SAMN05421803_1119</name>
</gene>
<dbReference type="AlphaFoldDB" id="A0A1M6N1C1"/>
<dbReference type="STRING" id="758803.SAMN05421803_1119"/>
<dbReference type="Pfam" id="PF00933">
    <property type="entry name" value="Glyco_hydro_3"/>
    <property type="match status" value="1"/>
</dbReference>
<proteinExistence type="inferred from homology"/>
<evidence type="ECO:0000256" key="3">
    <source>
        <dbReference type="ARBA" id="ARBA00022801"/>
    </source>
</evidence>
<dbReference type="Pfam" id="PF01915">
    <property type="entry name" value="Glyco_hydro_3_C"/>
    <property type="match status" value="1"/>
</dbReference>
<dbReference type="SMART" id="SM01217">
    <property type="entry name" value="Fn3_like"/>
    <property type="match status" value="1"/>
</dbReference>
<dbReference type="InterPro" id="IPR026891">
    <property type="entry name" value="Fn3-like"/>
</dbReference>
<keyword evidence="2" id="KW-0732">Signal</keyword>
<dbReference type="SUPFAM" id="SSF52279">
    <property type="entry name" value="Beta-D-glucan exohydrolase, C-terminal domain"/>
    <property type="match status" value="1"/>
</dbReference>
<feature type="domain" description="Fibronectin type III-like" evidence="4">
    <location>
        <begin position="712"/>
        <end position="782"/>
    </location>
</feature>
<keyword evidence="3" id="KW-0378">Hydrolase</keyword>
<dbReference type="Gene3D" id="2.60.120.260">
    <property type="entry name" value="Galactose-binding domain-like"/>
    <property type="match status" value="1"/>
</dbReference>
<dbReference type="InterPro" id="IPR001764">
    <property type="entry name" value="Glyco_hydro_3_N"/>
</dbReference>
<dbReference type="OrthoDB" id="3187421at2"/>
<dbReference type="EMBL" id="FQZK01000011">
    <property type="protein sequence ID" value="SHJ89416.1"/>
    <property type="molecule type" value="Genomic_DNA"/>
</dbReference>
<reference evidence="5 6" key="1">
    <citation type="submission" date="2016-11" db="EMBL/GenBank/DDBJ databases">
        <authorList>
            <person name="Jaros S."/>
            <person name="Januszkiewicz K."/>
            <person name="Wedrychowicz H."/>
        </authorList>
    </citation>
    <scope>NUCLEOTIDE SEQUENCE [LARGE SCALE GENOMIC DNA]</scope>
    <source>
        <strain evidence="5 6">CGMCC 4.5723</strain>
    </source>
</reference>